<feature type="region of interest" description="Disordered" evidence="1">
    <location>
        <begin position="843"/>
        <end position="870"/>
    </location>
</feature>
<proteinExistence type="predicted"/>
<feature type="region of interest" description="Disordered" evidence="1">
    <location>
        <begin position="432"/>
        <end position="478"/>
    </location>
</feature>
<feature type="region of interest" description="Disordered" evidence="1">
    <location>
        <begin position="252"/>
        <end position="350"/>
    </location>
</feature>
<reference evidence="2" key="1">
    <citation type="journal article" date="2021" name="Sci. Adv.">
        <title>The American lobster genome reveals insights on longevity, neural, and immune adaptations.</title>
        <authorList>
            <person name="Polinski J.M."/>
            <person name="Zimin A.V."/>
            <person name="Clark K.F."/>
            <person name="Kohn A.B."/>
            <person name="Sadowski N."/>
            <person name="Timp W."/>
            <person name="Ptitsyn A."/>
            <person name="Khanna P."/>
            <person name="Romanova D.Y."/>
            <person name="Williams P."/>
            <person name="Greenwood S.J."/>
            <person name="Moroz L.L."/>
            <person name="Walt D.R."/>
            <person name="Bodnar A.G."/>
        </authorList>
    </citation>
    <scope>NUCLEOTIDE SEQUENCE</scope>
    <source>
        <strain evidence="2">GMGI-L3</strain>
    </source>
</reference>
<keyword evidence="3" id="KW-1185">Reference proteome</keyword>
<organism evidence="2 3">
    <name type="scientific">Homarus americanus</name>
    <name type="common">American lobster</name>
    <dbReference type="NCBI Taxonomy" id="6706"/>
    <lineage>
        <taxon>Eukaryota</taxon>
        <taxon>Metazoa</taxon>
        <taxon>Ecdysozoa</taxon>
        <taxon>Arthropoda</taxon>
        <taxon>Crustacea</taxon>
        <taxon>Multicrustacea</taxon>
        <taxon>Malacostraca</taxon>
        <taxon>Eumalacostraca</taxon>
        <taxon>Eucarida</taxon>
        <taxon>Decapoda</taxon>
        <taxon>Pleocyemata</taxon>
        <taxon>Astacidea</taxon>
        <taxon>Nephropoidea</taxon>
        <taxon>Nephropidae</taxon>
        <taxon>Homarus</taxon>
    </lineage>
</organism>
<feature type="compositionally biased region" description="Polar residues" evidence="1">
    <location>
        <begin position="763"/>
        <end position="774"/>
    </location>
</feature>
<feature type="compositionally biased region" description="Basic and acidic residues" evidence="1">
    <location>
        <begin position="297"/>
        <end position="316"/>
    </location>
</feature>
<accession>A0A8J5MZ69</accession>
<feature type="non-terminal residue" evidence="2">
    <location>
        <position position="1"/>
    </location>
</feature>
<dbReference type="Proteomes" id="UP000747542">
    <property type="component" value="Unassembled WGS sequence"/>
</dbReference>
<feature type="compositionally biased region" description="Polar residues" evidence="1">
    <location>
        <begin position="584"/>
        <end position="594"/>
    </location>
</feature>
<feature type="region of interest" description="Disordered" evidence="1">
    <location>
        <begin position="1"/>
        <end position="23"/>
    </location>
</feature>
<evidence type="ECO:0000313" key="3">
    <source>
        <dbReference type="Proteomes" id="UP000747542"/>
    </source>
</evidence>
<feature type="compositionally biased region" description="Polar residues" evidence="1">
    <location>
        <begin position="843"/>
        <end position="862"/>
    </location>
</feature>
<sequence>MSSSLPFTPKSPPTRSRTCRIFSPKDSPIIDKDDLSLCLEDSSGVDIQKHDTDDGNPRKELDCQSSFEVDHSKSRELVLSREIQLFETLPATENTKIVEKDNQENTDLSIKDNGFTLHDKNDSSNYSIGVRNRKSPSKALETTLMILAGYPVKASYLTPVKVPYCTDISMLGSKSTGDVKKRERKMRRKSNSNLPLYKSSGKSTTFSYGLEERGVKTLRTKKKLFDTTSHSLLEGSPPHTSTPHEVYTFDEKDDASEVSPYSRQNENKVCRRKCQSVTKRNSEKSFFKNKRSSNSSRKIDERNDSSYETDKNDKMPENNTGSRLKNLNKSKTSEKERGKRPSQRNISAGGLFEDPQVVSMKSVIHDVYSDFDSPDQCIENSWFYNQKEGRKFEGSTYSMKRKSLSRLDLFDNRPEGDWKPFKERKKRISKELKGEVLKSHRKATVNKSRRKKQNSQSFAKHFSSTDRHSDIDTDNRSSRLEESSDLIIYEEGCKNAQNEALEILRHTSKSSVESNTQNVMEYKLFPSKAKDMDESQKRSRTDLEESFGFSSPELMAHQVKQPHTKRIRKSVEDKGIKSLVENILPQQQKPSSQMRPVVKPSDVPNPPHNTPVTDLSTQPFDTRDISVILSNRLNSQNVSSGRLQSTLIEEINHPNIPNERFSYVTELNSSYNSLPVDPSKSEMETQNSSLKDIQENDISPLLNKDISSKLDFDNSSEEGFQEPFEMIPKCSWMSLHEDSEESREDVSEKKNELTEDHLCHLENQASISTTNKPQISEKASDSQDHLQEKVSSLPMPSLQNCCKSQKNYNDNLDARGGCEENVSGPSSMISVTLNSLLNRLTNKASSEPASKPQHTPNSSRIESTPVHPAPRTLFVTSKETLSEGQEKTAPTAQNSYCDSLQNIQTCIEHIADGLY</sequence>
<comment type="caution">
    <text evidence="2">The sequence shown here is derived from an EMBL/GenBank/DDBJ whole genome shotgun (WGS) entry which is preliminary data.</text>
</comment>
<feature type="compositionally biased region" description="Basic and acidic residues" evidence="1">
    <location>
        <begin position="463"/>
        <end position="478"/>
    </location>
</feature>
<protein>
    <submittedName>
        <fullName evidence="2">Uncharacterized protein</fullName>
    </submittedName>
</protein>
<feature type="region of interest" description="Disordered" evidence="1">
    <location>
        <begin position="584"/>
        <end position="618"/>
    </location>
</feature>
<evidence type="ECO:0000313" key="2">
    <source>
        <dbReference type="EMBL" id="KAG7168861.1"/>
    </source>
</evidence>
<feature type="region of interest" description="Disordered" evidence="1">
    <location>
        <begin position="176"/>
        <end position="198"/>
    </location>
</feature>
<dbReference type="AlphaFoldDB" id="A0A8J5MZ69"/>
<dbReference type="EMBL" id="JAHLQT010018664">
    <property type="protein sequence ID" value="KAG7168861.1"/>
    <property type="molecule type" value="Genomic_DNA"/>
</dbReference>
<name>A0A8J5MZ69_HOMAM</name>
<feature type="compositionally biased region" description="Basic and acidic residues" evidence="1">
    <location>
        <begin position="778"/>
        <end position="788"/>
    </location>
</feature>
<feature type="compositionally biased region" description="Polar residues" evidence="1">
    <location>
        <begin position="317"/>
        <end position="330"/>
    </location>
</feature>
<evidence type="ECO:0000256" key="1">
    <source>
        <dbReference type="SAM" id="MobiDB-lite"/>
    </source>
</evidence>
<gene>
    <name evidence="2" type="ORF">Hamer_G011528</name>
</gene>
<feature type="region of interest" description="Disordered" evidence="1">
    <location>
        <begin position="762"/>
        <end position="793"/>
    </location>
</feature>
<feature type="compositionally biased region" description="Basic residues" evidence="1">
    <location>
        <begin position="439"/>
        <end position="453"/>
    </location>
</feature>